<dbReference type="Proteomes" id="UP000318825">
    <property type="component" value="Unassembled WGS sequence"/>
</dbReference>
<proteinExistence type="predicted"/>
<evidence type="ECO:0000313" key="2">
    <source>
        <dbReference type="Proteomes" id="UP000318825"/>
    </source>
</evidence>
<evidence type="ECO:0000313" key="1">
    <source>
        <dbReference type="EMBL" id="GEC17457.1"/>
    </source>
</evidence>
<comment type="caution">
    <text evidence="1">The sequence shown here is derived from an EMBL/GenBank/DDBJ whole genome shotgun (WGS) entry which is preliminary data.</text>
</comment>
<organism evidence="1 2">
    <name type="scientific">Nitrobacter winogradskyi</name>
    <name type="common">Nitrobacter agilis</name>
    <dbReference type="NCBI Taxonomy" id="913"/>
    <lineage>
        <taxon>Bacteria</taxon>
        <taxon>Pseudomonadati</taxon>
        <taxon>Pseudomonadota</taxon>
        <taxon>Alphaproteobacteria</taxon>
        <taxon>Hyphomicrobiales</taxon>
        <taxon>Nitrobacteraceae</taxon>
        <taxon>Nitrobacter</taxon>
    </lineage>
</organism>
<gene>
    <name evidence="1" type="ORF">NWI01_33490</name>
</gene>
<dbReference type="RefSeq" id="WP_244613867.1">
    <property type="nucleotide sequence ID" value="NZ_BJNF01000111.1"/>
</dbReference>
<protein>
    <submittedName>
        <fullName evidence="1">Uncharacterized protein</fullName>
    </submittedName>
</protein>
<dbReference type="AlphaFoldDB" id="A0A4Y3WEL2"/>
<dbReference type="EMBL" id="BJNF01000111">
    <property type="protein sequence ID" value="GEC17457.1"/>
    <property type="molecule type" value="Genomic_DNA"/>
</dbReference>
<accession>A0A4Y3WEL2</accession>
<reference evidence="1 2" key="1">
    <citation type="submission" date="2019-06" db="EMBL/GenBank/DDBJ databases">
        <title>Whole genome shotgun sequence of Nitrobacter winogradskyi NBRC 14297.</title>
        <authorList>
            <person name="Hosoyama A."/>
            <person name="Uohara A."/>
            <person name="Ohji S."/>
            <person name="Ichikawa N."/>
        </authorList>
    </citation>
    <scope>NUCLEOTIDE SEQUENCE [LARGE SCALE GENOMIC DNA]</scope>
    <source>
        <strain evidence="1 2">NBRC 14297</strain>
    </source>
</reference>
<name>A0A4Y3WEL2_NITWI</name>
<sequence length="63" mass="6824">MPQELWDAAKARQDELTALYKRQADASRAAIRTMMAKNGGLNATHRPRTLLSGLLFCGCCGGS</sequence>